<keyword evidence="2" id="KW-0805">Transcription regulation</keyword>
<feature type="compositionally biased region" description="Pro residues" evidence="6">
    <location>
        <begin position="305"/>
        <end position="315"/>
    </location>
</feature>
<evidence type="ECO:0000256" key="6">
    <source>
        <dbReference type="SAM" id="MobiDB-lite"/>
    </source>
</evidence>
<comment type="caution">
    <text evidence="8">The sequence shown here is derived from an EMBL/GenBank/DDBJ whole genome shotgun (WGS) entry which is preliminary data.</text>
</comment>
<dbReference type="InterPro" id="IPR005158">
    <property type="entry name" value="BTAD"/>
</dbReference>
<feature type="region of interest" description="Disordered" evidence="6">
    <location>
        <begin position="248"/>
        <end position="379"/>
    </location>
</feature>
<dbReference type="RefSeq" id="WP_377341818.1">
    <property type="nucleotide sequence ID" value="NZ_JBHLUE010000017.1"/>
</dbReference>
<dbReference type="Proteomes" id="UP001589894">
    <property type="component" value="Unassembled WGS sequence"/>
</dbReference>
<dbReference type="InterPro" id="IPR001867">
    <property type="entry name" value="OmpR/PhoB-type_DNA-bd"/>
</dbReference>
<dbReference type="CDD" id="cd15831">
    <property type="entry name" value="BTAD"/>
    <property type="match status" value="1"/>
</dbReference>
<dbReference type="PANTHER" id="PTHR35807:SF1">
    <property type="entry name" value="TRANSCRIPTIONAL REGULATOR REDD"/>
    <property type="match status" value="1"/>
</dbReference>
<dbReference type="InterPro" id="IPR011990">
    <property type="entry name" value="TPR-like_helical_dom_sf"/>
</dbReference>
<evidence type="ECO:0000313" key="8">
    <source>
        <dbReference type="EMBL" id="MFC0566833.1"/>
    </source>
</evidence>
<dbReference type="InterPro" id="IPR051677">
    <property type="entry name" value="AfsR-DnrI-RedD_regulator"/>
</dbReference>
<dbReference type="PROSITE" id="PS51755">
    <property type="entry name" value="OMPR_PHOB"/>
    <property type="match status" value="1"/>
</dbReference>
<dbReference type="Gene3D" id="3.40.50.300">
    <property type="entry name" value="P-loop containing nucleotide triphosphate hydrolases"/>
    <property type="match status" value="1"/>
</dbReference>
<keyword evidence="3 5" id="KW-0238">DNA-binding</keyword>
<feature type="compositionally biased region" description="Pro residues" evidence="6">
    <location>
        <begin position="330"/>
        <end position="351"/>
    </location>
</feature>
<dbReference type="EMBL" id="JBHLUE010000017">
    <property type="protein sequence ID" value="MFC0566833.1"/>
    <property type="molecule type" value="Genomic_DNA"/>
</dbReference>
<dbReference type="SUPFAM" id="SSF52540">
    <property type="entry name" value="P-loop containing nucleoside triphosphate hydrolases"/>
    <property type="match status" value="1"/>
</dbReference>
<accession>A0ABV6P1C3</accession>
<feature type="compositionally biased region" description="Low complexity" evidence="6">
    <location>
        <begin position="261"/>
        <end position="285"/>
    </location>
</feature>
<feature type="domain" description="OmpR/PhoB-type" evidence="7">
    <location>
        <begin position="1"/>
        <end position="92"/>
    </location>
</feature>
<feature type="compositionally biased region" description="Pro residues" evidence="6">
    <location>
        <begin position="250"/>
        <end position="260"/>
    </location>
</feature>
<feature type="DNA-binding region" description="OmpR/PhoB-type" evidence="5">
    <location>
        <begin position="1"/>
        <end position="92"/>
    </location>
</feature>
<dbReference type="SMART" id="SM01043">
    <property type="entry name" value="BTAD"/>
    <property type="match status" value="1"/>
</dbReference>
<dbReference type="SUPFAM" id="SSF48452">
    <property type="entry name" value="TPR-like"/>
    <property type="match status" value="1"/>
</dbReference>
<evidence type="ECO:0000259" key="7">
    <source>
        <dbReference type="PROSITE" id="PS51755"/>
    </source>
</evidence>
<dbReference type="InterPro" id="IPR016032">
    <property type="entry name" value="Sig_transdc_resp-reg_C-effctor"/>
</dbReference>
<keyword evidence="9" id="KW-1185">Reference proteome</keyword>
<organism evidence="8 9">
    <name type="scientific">Plantactinospora siamensis</name>
    <dbReference type="NCBI Taxonomy" id="555372"/>
    <lineage>
        <taxon>Bacteria</taxon>
        <taxon>Bacillati</taxon>
        <taxon>Actinomycetota</taxon>
        <taxon>Actinomycetes</taxon>
        <taxon>Micromonosporales</taxon>
        <taxon>Micromonosporaceae</taxon>
        <taxon>Plantactinospora</taxon>
    </lineage>
</organism>
<keyword evidence="4" id="KW-0804">Transcription</keyword>
<dbReference type="InterPro" id="IPR036388">
    <property type="entry name" value="WH-like_DNA-bd_sf"/>
</dbReference>
<dbReference type="Pfam" id="PF03704">
    <property type="entry name" value="BTAD"/>
    <property type="match status" value="1"/>
</dbReference>
<gene>
    <name evidence="8" type="ORF">ACFFHU_22180</name>
</gene>
<dbReference type="Gene3D" id="1.25.40.10">
    <property type="entry name" value="Tetratricopeptide repeat domain"/>
    <property type="match status" value="1"/>
</dbReference>
<evidence type="ECO:0000256" key="1">
    <source>
        <dbReference type="ARBA" id="ARBA00005820"/>
    </source>
</evidence>
<evidence type="ECO:0000256" key="4">
    <source>
        <dbReference type="ARBA" id="ARBA00023163"/>
    </source>
</evidence>
<sequence length="813" mass="84383">MGLAFQILGRFQALRDGDPLRLPAGRPSALLLTLLVQDNRVVPTDRLVDELWDGRPPTSAVANLRSHASQLRAALGEPDRLVGTAGGYLLRVGEGELDATRFELLATHGEVALAAGDPTTAGRLLDHALALWAPAPPPLPAAGPLLTAALDRMRERRICATEAAFACRLARGVDDGADLVDRLRRHLTENPLRERAWAQLMLARYRMGDPAGALETFAEARAILAADLGVCPGAELARLHRAVLRRDPALLPPRPEPSAPPSAGRAARPGPAAGGTRAASAPGRPIGAAPGLGAPDPVTDRTSGPPGPAGTPDPAGPAGRPCPARQAGTPDPPDPVGLPCPAGAPGPPEPAAGPLGLPDAPGPPGPGGTVPHELPRQPGMFRGRTEELRRVRAALTAGSGHPVAVNIHGAPGVGKSALAGRVASACLDAFPDGQVHLDLGGSDTPYDPDPAEVTGRLLRSLGDPARPVPGGDAEARARVRSLLFGRRVLLLLDNVGTEAQVAGLLPARGGCGMLTTSRARLGTPDGVRLRLGPLPAQAAAALLRAAVRPRRLDDRTAAAVAGLCEGLPAALRVVGDRMAQPQRSVAGAVARFADERHRLDESGLRPRFAASYRRLGPAATAFRQLGLVRLHHVGPDAAAALLDVDREAASAALDHLADAHLLEPVGVGRFGLSPLLWLYAAELAVEEPAETRAAAVRRVLAAYLAGAIRAARLLGLPLDREAATWRAAGTDPGPRFRCPAEAAAWLDGERDNLAGLIRQAAILADTAGYADRLRRLLPSRPRRRDEHRRAADPGALALAAARMPGEPHGTAVA</sequence>
<comment type="similarity">
    <text evidence="1">Belongs to the AfsR/DnrI/RedD regulatory family.</text>
</comment>
<name>A0ABV6P1C3_9ACTN</name>
<evidence type="ECO:0000256" key="3">
    <source>
        <dbReference type="ARBA" id="ARBA00023125"/>
    </source>
</evidence>
<reference evidence="8 9" key="1">
    <citation type="submission" date="2024-09" db="EMBL/GenBank/DDBJ databases">
        <authorList>
            <person name="Sun Q."/>
            <person name="Mori K."/>
        </authorList>
    </citation>
    <scope>NUCLEOTIDE SEQUENCE [LARGE SCALE GENOMIC DNA]</scope>
    <source>
        <strain evidence="8 9">TBRC 2205</strain>
    </source>
</reference>
<dbReference type="InterPro" id="IPR027417">
    <property type="entry name" value="P-loop_NTPase"/>
</dbReference>
<dbReference type="InterPro" id="IPR041664">
    <property type="entry name" value="AAA_16"/>
</dbReference>
<proteinExistence type="inferred from homology"/>
<evidence type="ECO:0000256" key="2">
    <source>
        <dbReference type="ARBA" id="ARBA00023015"/>
    </source>
</evidence>
<dbReference type="Gene3D" id="1.10.10.10">
    <property type="entry name" value="Winged helix-like DNA-binding domain superfamily/Winged helix DNA-binding domain"/>
    <property type="match status" value="1"/>
</dbReference>
<feature type="compositionally biased region" description="Low complexity" evidence="6">
    <location>
        <begin position="316"/>
        <end position="328"/>
    </location>
</feature>
<dbReference type="Pfam" id="PF13191">
    <property type="entry name" value="AAA_16"/>
    <property type="match status" value="1"/>
</dbReference>
<dbReference type="SMART" id="SM00862">
    <property type="entry name" value="Trans_reg_C"/>
    <property type="match status" value="1"/>
</dbReference>
<protein>
    <submittedName>
        <fullName evidence="8">BTAD domain-containing putative transcriptional regulator</fullName>
    </submittedName>
</protein>
<evidence type="ECO:0000313" key="9">
    <source>
        <dbReference type="Proteomes" id="UP001589894"/>
    </source>
</evidence>
<dbReference type="PANTHER" id="PTHR35807">
    <property type="entry name" value="TRANSCRIPTIONAL REGULATOR REDD-RELATED"/>
    <property type="match status" value="1"/>
</dbReference>
<dbReference type="PRINTS" id="PR00364">
    <property type="entry name" value="DISEASERSIST"/>
</dbReference>
<evidence type="ECO:0000256" key="5">
    <source>
        <dbReference type="PROSITE-ProRule" id="PRU01091"/>
    </source>
</evidence>
<dbReference type="SUPFAM" id="SSF46894">
    <property type="entry name" value="C-terminal effector domain of the bipartite response regulators"/>
    <property type="match status" value="1"/>
</dbReference>